<comment type="similarity">
    <text evidence="2 7">Belongs to the NSE4 family.</text>
</comment>
<sequence length="378" mass="43983">MLATQRVRKYSKQEQIEDYEKLRQRIKNHFNDAMKGNGLAMLVGYIDEISDLYTRVQTQKVKDTKVHLEDSEVFKEVSDFAALSIRNHNFGDLEVSLDERGFFKCLQRYSVTDESFLTNEDLDMDNYQEDEEDYDDGSSTSQEHNFNKTNWLKLGILYHQVSKKAILVDFLNGPLKAEKRKVTRTRNIDDTKGKSTSTTARQVQASDISGNEEQNTANMVKSVYRVYIEKDDGQGVNLFKFFINPYSFGQSVENLFYTSFLIKDGRLKLYTDKNGIPCIERVTSQEIRQAQEENHKIMSTHNIATFNYAAWRKYVELYDIHDAFLGHRNEPEDQMPPEDIIEDDEDEVIPAVAARRRSEVSEEEEEEEEESITDIESE</sequence>
<dbReference type="EMBL" id="QLNQ01000027">
    <property type="protein sequence ID" value="RCK59053.1"/>
    <property type="molecule type" value="Genomic_DNA"/>
</dbReference>
<feature type="region of interest" description="Disordered" evidence="8">
    <location>
        <begin position="354"/>
        <end position="378"/>
    </location>
</feature>
<dbReference type="Proteomes" id="UP000253472">
    <property type="component" value="Unassembled WGS sequence"/>
</dbReference>
<feature type="compositionally biased region" description="Acidic residues" evidence="8">
    <location>
        <begin position="332"/>
        <end position="347"/>
    </location>
</feature>
<name>A0A367XZL2_9ASCO</name>
<evidence type="ECO:0000313" key="10">
    <source>
        <dbReference type="EMBL" id="RCK59053.1"/>
    </source>
</evidence>
<comment type="subcellular location">
    <subcellularLocation>
        <location evidence="1 7">Nucleus</location>
    </subcellularLocation>
</comment>
<evidence type="ECO:0000313" key="11">
    <source>
        <dbReference type="Proteomes" id="UP000253472"/>
    </source>
</evidence>
<evidence type="ECO:0000256" key="2">
    <source>
        <dbReference type="ARBA" id="ARBA00008997"/>
    </source>
</evidence>
<dbReference type="GO" id="GO:0006281">
    <property type="term" value="P:DNA repair"/>
    <property type="evidence" value="ECO:0007669"/>
    <property type="project" value="UniProtKB-UniRule"/>
</dbReference>
<keyword evidence="11" id="KW-1185">Reference proteome</keyword>
<dbReference type="GO" id="GO:0005634">
    <property type="term" value="C:nucleus"/>
    <property type="evidence" value="ECO:0007669"/>
    <property type="project" value="UniProtKB-SubCell"/>
</dbReference>
<evidence type="ECO:0000256" key="4">
    <source>
        <dbReference type="ARBA" id="ARBA00023172"/>
    </source>
</evidence>
<keyword evidence="5 7" id="KW-0234">DNA repair</keyword>
<dbReference type="InterPro" id="IPR014854">
    <property type="entry name" value="Nse4_C"/>
</dbReference>
<dbReference type="GO" id="GO:0006310">
    <property type="term" value="P:DNA recombination"/>
    <property type="evidence" value="ECO:0007669"/>
    <property type="project" value="UniProtKB-UniRule"/>
</dbReference>
<keyword evidence="3 7" id="KW-0227">DNA damage</keyword>
<accession>A0A367XZL2</accession>
<dbReference type="OrthoDB" id="361242at2759"/>
<dbReference type="PANTHER" id="PTHR16140:SF0">
    <property type="entry name" value="NON-STRUCTURAL MAINTENANCE OF CHROMOSOMES ELEMENT 4"/>
    <property type="match status" value="1"/>
</dbReference>
<gene>
    <name evidence="10" type="primary">NSE4</name>
    <name evidence="10" type="ORF">Cantr_07090</name>
</gene>
<keyword evidence="4 7" id="KW-0233">DNA recombination</keyword>
<reference evidence="10 11" key="1">
    <citation type="submission" date="2018-06" db="EMBL/GenBank/DDBJ databases">
        <title>Whole genome sequencing of Candida tropicalis (genome annotated by CSBL at Korea University).</title>
        <authorList>
            <person name="Ahn J."/>
        </authorList>
    </citation>
    <scope>NUCLEOTIDE SEQUENCE [LARGE SCALE GENOMIC DNA]</scope>
    <source>
        <strain evidence="10 11">ATCC 20962</strain>
    </source>
</reference>
<comment type="function">
    <text evidence="7">Component of the SMC5-SMC6 complex, that promotes sister chromatid alignment after DNA damage and facilitates double-stranded DNA breaks (DSBs) repair via homologous recombination between sister chromatids.</text>
</comment>
<evidence type="ECO:0000256" key="5">
    <source>
        <dbReference type="ARBA" id="ARBA00023204"/>
    </source>
</evidence>
<evidence type="ECO:0000256" key="8">
    <source>
        <dbReference type="SAM" id="MobiDB-lite"/>
    </source>
</evidence>
<comment type="caution">
    <text evidence="10">The sequence shown here is derived from an EMBL/GenBank/DDBJ whole genome shotgun (WGS) entry which is preliminary data.</text>
</comment>
<dbReference type="AlphaFoldDB" id="A0A367XZL2"/>
<evidence type="ECO:0000256" key="3">
    <source>
        <dbReference type="ARBA" id="ARBA00022763"/>
    </source>
</evidence>
<dbReference type="PANTHER" id="PTHR16140">
    <property type="entry name" value="NON-STRUCTURAL MAINTENANCE OF CHROMOSOMES ELEMENT 4"/>
    <property type="match status" value="1"/>
</dbReference>
<comment type="subunit">
    <text evidence="7">Component of the SMC5-SMC6 complex.</text>
</comment>
<evidence type="ECO:0000256" key="7">
    <source>
        <dbReference type="RuleBase" id="RU365071"/>
    </source>
</evidence>
<dbReference type="STRING" id="5486.A0A367XZL2"/>
<evidence type="ECO:0000256" key="6">
    <source>
        <dbReference type="ARBA" id="ARBA00023242"/>
    </source>
</evidence>
<feature type="compositionally biased region" description="Acidic residues" evidence="8">
    <location>
        <begin position="361"/>
        <end position="378"/>
    </location>
</feature>
<organism evidence="10 11">
    <name type="scientific">Candida viswanathii</name>
    <dbReference type="NCBI Taxonomy" id="5486"/>
    <lineage>
        <taxon>Eukaryota</taxon>
        <taxon>Fungi</taxon>
        <taxon>Dikarya</taxon>
        <taxon>Ascomycota</taxon>
        <taxon>Saccharomycotina</taxon>
        <taxon>Pichiomycetes</taxon>
        <taxon>Debaryomycetaceae</taxon>
        <taxon>Candida/Lodderomyces clade</taxon>
        <taxon>Candida</taxon>
    </lineage>
</organism>
<dbReference type="Pfam" id="PF08743">
    <property type="entry name" value="Nse4_C"/>
    <property type="match status" value="1"/>
</dbReference>
<dbReference type="GO" id="GO:0030915">
    <property type="term" value="C:Smc5-Smc6 complex"/>
    <property type="evidence" value="ECO:0007669"/>
    <property type="project" value="UniProtKB-UniRule"/>
</dbReference>
<evidence type="ECO:0000259" key="9">
    <source>
        <dbReference type="Pfam" id="PF08743"/>
    </source>
</evidence>
<evidence type="ECO:0000256" key="1">
    <source>
        <dbReference type="ARBA" id="ARBA00004123"/>
    </source>
</evidence>
<feature type="region of interest" description="Disordered" evidence="8">
    <location>
        <begin position="182"/>
        <end position="208"/>
    </location>
</feature>
<keyword evidence="6 7" id="KW-0539">Nucleus</keyword>
<feature type="compositionally biased region" description="Polar residues" evidence="8">
    <location>
        <begin position="194"/>
        <end position="208"/>
    </location>
</feature>
<feature type="domain" description="Non-structural maintenance of chromosome element 4 C-terminal" evidence="9">
    <location>
        <begin position="236"/>
        <end position="324"/>
    </location>
</feature>
<feature type="region of interest" description="Disordered" evidence="8">
    <location>
        <begin position="328"/>
        <end position="347"/>
    </location>
</feature>
<protein>
    <recommendedName>
        <fullName evidence="7">Non-structural maintenance of chromosomes element 4</fullName>
    </recommendedName>
</protein>
<proteinExistence type="inferred from homology"/>
<dbReference type="InterPro" id="IPR027786">
    <property type="entry name" value="Nse4/EID"/>
</dbReference>